<dbReference type="EMBL" id="MU853340">
    <property type="protein sequence ID" value="KAK4113291.1"/>
    <property type="molecule type" value="Genomic_DNA"/>
</dbReference>
<evidence type="ECO:0008006" key="3">
    <source>
        <dbReference type="Google" id="ProtNLM"/>
    </source>
</evidence>
<sequence length="149" mass="16850">MPAPAEIQAETLNKFIEKWRGWTADGFLSTWTDDCTQKTLPFSSNVPLRTRADTETLFPVLMGLMSNFQLIVHNVVHDAAHGKAVIYALTKADTPFGPYNNEHALFLWFDESGRKVAKIEEMFDAIVMKDFLPKLDAYVAQQKTVRAEA</sequence>
<dbReference type="InterPro" id="IPR050977">
    <property type="entry name" value="Fungal_Meroterpenoid_Isomerase"/>
</dbReference>
<dbReference type="InterPro" id="IPR032710">
    <property type="entry name" value="NTF2-like_dom_sf"/>
</dbReference>
<dbReference type="Proteomes" id="UP001302812">
    <property type="component" value="Unassembled WGS sequence"/>
</dbReference>
<keyword evidence="2" id="KW-1185">Reference proteome</keyword>
<organism evidence="1 2">
    <name type="scientific">Canariomyces notabilis</name>
    <dbReference type="NCBI Taxonomy" id="2074819"/>
    <lineage>
        <taxon>Eukaryota</taxon>
        <taxon>Fungi</taxon>
        <taxon>Dikarya</taxon>
        <taxon>Ascomycota</taxon>
        <taxon>Pezizomycotina</taxon>
        <taxon>Sordariomycetes</taxon>
        <taxon>Sordariomycetidae</taxon>
        <taxon>Sordariales</taxon>
        <taxon>Chaetomiaceae</taxon>
        <taxon>Canariomyces</taxon>
    </lineage>
</organism>
<dbReference type="PANTHER" id="PTHR39598:SF1">
    <property type="entry name" value="AUSTINOID BIOSYNTHESIS CLUSTERS PROTEIN F-RELATED"/>
    <property type="match status" value="1"/>
</dbReference>
<protein>
    <recommendedName>
        <fullName evidence="3">SnoaL-like domain-containing protein</fullName>
    </recommendedName>
</protein>
<evidence type="ECO:0000313" key="1">
    <source>
        <dbReference type="EMBL" id="KAK4113291.1"/>
    </source>
</evidence>
<dbReference type="GeneID" id="89934577"/>
<dbReference type="SUPFAM" id="SSF54427">
    <property type="entry name" value="NTF2-like"/>
    <property type="match status" value="1"/>
</dbReference>
<dbReference type="AlphaFoldDB" id="A0AAN6TF31"/>
<accession>A0AAN6TF31</accession>
<name>A0AAN6TF31_9PEZI</name>
<dbReference type="PANTHER" id="PTHR39598">
    <property type="entry name" value="AUSTINOL SYNTHESIS PROTEIN F-RELATED"/>
    <property type="match status" value="1"/>
</dbReference>
<gene>
    <name evidence="1" type="ORF">N656DRAFT_652584</name>
</gene>
<reference evidence="1" key="1">
    <citation type="journal article" date="2023" name="Mol. Phylogenet. Evol.">
        <title>Genome-scale phylogeny and comparative genomics of the fungal order Sordariales.</title>
        <authorList>
            <person name="Hensen N."/>
            <person name="Bonometti L."/>
            <person name="Westerberg I."/>
            <person name="Brannstrom I.O."/>
            <person name="Guillou S."/>
            <person name="Cros-Aarteil S."/>
            <person name="Calhoun S."/>
            <person name="Haridas S."/>
            <person name="Kuo A."/>
            <person name="Mondo S."/>
            <person name="Pangilinan J."/>
            <person name="Riley R."/>
            <person name="LaButti K."/>
            <person name="Andreopoulos B."/>
            <person name="Lipzen A."/>
            <person name="Chen C."/>
            <person name="Yan M."/>
            <person name="Daum C."/>
            <person name="Ng V."/>
            <person name="Clum A."/>
            <person name="Steindorff A."/>
            <person name="Ohm R.A."/>
            <person name="Martin F."/>
            <person name="Silar P."/>
            <person name="Natvig D.O."/>
            <person name="Lalanne C."/>
            <person name="Gautier V."/>
            <person name="Ament-Velasquez S.L."/>
            <person name="Kruys A."/>
            <person name="Hutchinson M.I."/>
            <person name="Powell A.J."/>
            <person name="Barry K."/>
            <person name="Miller A.N."/>
            <person name="Grigoriev I.V."/>
            <person name="Debuchy R."/>
            <person name="Gladieux P."/>
            <person name="Hiltunen Thoren M."/>
            <person name="Johannesson H."/>
        </authorList>
    </citation>
    <scope>NUCLEOTIDE SEQUENCE</scope>
    <source>
        <strain evidence="1">CBS 508.74</strain>
    </source>
</reference>
<evidence type="ECO:0000313" key="2">
    <source>
        <dbReference type="Proteomes" id="UP001302812"/>
    </source>
</evidence>
<comment type="caution">
    <text evidence="1">The sequence shown here is derived from an EMBL/GenBank/DDBJ whole genome shotgun (WGS) entry which is preliminary data.</text>
</comment>
<dbReference type="RefSeq" id="XP_064670861.1">
    <property type="nucleotide sequence ID" value="XM_064810452.1"/>
</dbReference>
<reference evidence="1" key="2">
    <citation type="submission" date="2023-05" db="EMBL/GenBank/DDBJ databases">
        <authorList>
            <consortium name="Lawrence Berkeley National Laboratory"/>
            <person name="Steindorff A."/>
            <person name="Hensen N."/>
            <person name="Bonometti L."/>
            <person name="Westerberg I."/>
            <person name="Brannstrom I.O."/>
            <person name="Guillou S."/>
            <person name="Cros-Aarteil S."/>
            <person name="Calhoun S."/>
            <person name="Haridas S."/>
            <person name="Kuo A."/>
            <person name="Mondo S."/>
            <person name="Pangilinan J."/>
            <person name="Riley R."/>
            <person name="Labutti K."/>
            <person name="Andreopoulos B."/>
            <person name="Lipzen A."/>
            <person name="Chen C."/>
            <person name="Yanf M."/>
            <person name="Daum C."/>
            <person name="Ng V."/>
            <person name="Clum A."/>
            <person name="Ohm R."/>
            <person name="Martin F."/>
            <person name="Silar P."/>
            <person name="Natvig D."/>
            <person name="Lalanne C."/>
            <person name="Gautier V."/>
            <person name="Ament-Velasquez S.L."/>
            <person name="Kruys A."/>
            <person name="Hutchinson M.I."/>
            <person name="Powell A.J."/>
            <person name="Barry K."/>
            <person name="Miller A.N."/>
            <person name="Grigoriev I.V."/>
            <person name="Debuchy R."/>
            <person name="Gladieux P."/>
            <person name="Thoren M.H."/>
            <person name="Johannesson H."/>
        </authorList>
    </citation>
    <scope>NUCLEOTIDE SEQUENCE</scope>
    <source>
        <strain evidence="1">CBS 508.74</strain>
    </source>
</reference>
<proteinExistence type="predicted"/>
<dbReference type="Gene3D" id="3.10.450.50">
    <property type="match status" value="1"/>
</dbReference>